<sequence length="293" mass="35502">MGYINLFFFFSFLGFVWETAWVSLNEKKFANRGFLKGPILPIYGFGAISVIFSTRNLYNKLSIFIVGSIIATILELITGWAIEKLFKIRYWDYDERFLNYKGYICLRSSLFWGFISIFLYDLTYKFVMPKIKIYENSNISFISYILIFLFLLDTYLSIKDAYGFRKLIEMEEKAEAYKKVLKENLDQKRKNLDEKIDEIKDDSLEIRRELERNFSENIKDYVKKSKDKELRFRNRILSLIESYEFRKEENKERLIQIINGYYKERIKKYKKLERNISKLSKRNKLSYRFKNKD</sequence>
<dbReference type="Pfam" id="PF06541">
    <property type="entry name" value="ABC_trans_CmpB"/>
    <property type="match status" value="1"/>
</dbReference>
<evidence type="ECO:0000256" key="1">
    <source>
        <dbReference type="SAM" id="Coils"/>
    </source>
</evidence>
<dbReference type="Proteomes" id="UP000441925">
    <property type="component" value="Unassembled WGS sequence"/>
</dbReference>
<comment type="caution">
    <text evidence="3">The sequence shown here is derived from an EMBL/GenBank/DDBJ whole genome shotgun (WGS) entry which is preliminary data.</text>
</comment>
<feature type="transmembrane region" description="Helical" evidence="2">
    <location>
        <begin position="140"/>
        <end position="158"/>
    </location>
</feature>
<evidence type="ECO:0000313" key="4">
    <source>
        <dbReference type="Proteomes" id="UP000441925"/>
    </source>
</evidence>
<reference evidence="3 4" key="1">
    <citation type="submission" date="2019-08" db="EMBL/GenBank/DDBJ databases">
        <title>In-depth cultivation of the pig gut microbiome towards novel bacterial diversity and tailored functional studies.</title>
        <authorList>
            <person name="Wylensek D."/>
            <person name="Hitch T.C.A."/>
            <person name="Clavel T."/>
        </authorList>
    </citation>
    <scope>NUCLEOTIDE SEQUENCE [LARGE SCALE GENOMIC DNA]</scope>
    <source>
        <strain evidence="3 4">WCA-380-WT-2B</strain>
    </source>
</reference>
<name>A0A6N7VSL8_9FIRM</name>
<feature type="transmembrane region" description="Helical" evidence="2">
    <location>
        <begin position="37"/>
        <end position="55"/>
    </location>
</feature>
<keyword evidence="1" id="KW-0175">Coiled coil</keyword>
<keyword evidence="2" id="KW-0472">Membrane</keyword>
<dbReference type="InterPro" id="IPR010540">
    <property type="entry name" value="CmpB_TMEM229"/>
</dbReference>
<dbReference type="EMBL" id="VULQ01000005">
    <property type="protein sequence ID" value="MSS77856.1"/>
    <property type="molecule type" value="Genomic_DNA"/>
</dbReference>
<keyword evidence="4" id="KW-1185">Reference proteome</keyword>
<organism evidence="3 4">
    <name type="scientific">Anaerococcus porci</name>
    <dbReference type="NCBI Taxonomy" id="2652269"/>
    <lineage>
        <taxon>Bacteria</taxon>
        <taxon>Bacillati</taxon>
        <taxon>Bacillota</taxon>
        <taxon>Tissierellia</taxon>
        <taxon>Tissierellales</taxon>
        <taxon>Peptoniphilaceae</taxon>
        <taxon>Anaerococcus</taxon>
    </lineage>
</organism>
<feature type="coiled-coil region" evidence="1">
    <location>
        <begin position="167"/>
        <end position="209"/>
    </location>
</feature>
<feature type="transmembrane region" description="Helical" evidence="2">
    <location>
        <begin position="6"/>
        <end position="25"/>
    </location>
</feature>
<dbReference type="AlphaFoldDB" id="A0A6N7VSL8"/>
<keyword evidence="2" id="KW-0812">Transmembrane</keyword>
<gene>
    <name evidence="3" type="ORF">FYJ26_05410</name>
</gene>
<keyword evidence="2" id="KW-1133">Transmembrane helix</keyword>
<evidence type="ECO:0008006" key="5">
    <source>
        <dbReference type="Google" id="ProtNLM"/>
    </source>
</evidence>
<accession>A0A6N7VSL8</accession>
<dbReference type="RefSeq" id="WP_154540417.1">
    <property type="nucleotide sequence ID" value="NZ_VULQ01000005.1"/>
</dbReference>
<protein>
    <recommendedName>
        <fullName evidence="5">ABC transporter permease</fullName>
    </recommendedName>
</protein>
<evidence type="ECO:0000313" key="3">
    <source>
        <dbReference type="EMBL" id="MSS77856.1"/>
    </source>
</evidence>
<proteinExistence type="predicted"/>
<feature type="transmembrane region" description="Helical" evidence="2">
    <location>
        <begin position="61"/>
        <end position="82"/>
    </location>
</feature>
<evidence type="ECO:0000256" key="2">
    <source>
        <dbReference type="SAM" id="Phobius"/>
    </source>
</evidence>
<feature type="transmembrane region" description="Helical" evidence="2">
    <location>
        <begin position="103"/>
        <end position="120"/>
    </location>
</feature>